<dbReference type="PANTHER" id="PTHR30419">
    <property type="entry name" value="HTH-TYPE TRANSCRIPTIONAL REGULATOR YBHD"/>
    <property type="match status" value="1"/>
</dbReference>
<name>A0A413FHK9_9FIRM</name>
<dbReference type="PRINTS" id="PR00039">
    <property type="entry name" value="HTHLYSR"/>
</dbReference>
<accession>A0A413FHK9</accession>
<dbReference type="RefSeq" id="WP_117777273.1">
    <property type="nucleotide sequence ID" value="NZ_QSBM01000005.1"/>
</dbReference>
<evidence type="ECO:0000313" key="6">
    <source>
        <dbReference type="EMBL" id="RGX30476.1"/>
    </source>
</evidence>
<evidence type="ECO:0000256" key="4">
    <source>
        <dbReference type="ARBA" id="ARBA00023163"/>
    </source>
</evidence>
<evidence type="ECO:0000256" key="2">
    <source>
        <dbReference type="ARBA" id="ARBA00023015"/>
    </source>
</evidence>
<evidence type="ECO:0000313" key="7">
    <source>
        <dbReference type="Proteomes" id="UP000283880"/>
    </source>
</evidence>
<dbReference type="InterPro" id="IPR050950">
    <property type="entry name" value="HTH-type_LysR_regulators"/>
</dbReference>
<dbReference type="SUPFAM" id="SSF46785">
    <property type="entry name" value="Winged helix' DNA-binding domain"/>
    <property type="match status" value="1"/>
</dbReference>
<dbReference type="Gene3D" id="3.40.190.290">
    <property type="match status" value="1"/>
</dbReference>
<comment type="similarity">
    <text evidence="1">Belongs to the LysR transcriptional regulatory family.</text>
</comment>
<keyword evidence="3" id="KW-0238">DNA-binding</keyword>
<dbReference type="Pfam" id="PF00126">
    <property type="entry name" value="HTH_1"/>
    <property type="match status" value="1"/>
</dbReference>
<sequence length="307" mass="35183">MNLQDIRYIAAIAEKGSINKASRTLFVSQPSLSKCIRKVENEYGITLFTRTKGSSLELTPEGRCFLEMANEVLHSHELFESRLRQLKFRNQNNILFGTTIQRSYVLAAPLLKWLFEHYRQYFIELHTNKTVQLEADLLEGNLDMVLIGSHEQKDALHYETLSSSWQWIYLREDSPAAQKATYIDSLEFPVLRLEDLKDEKIVANTPGSGSRANLDKILETARIELDIIDLPNWDNRIAMVEGGKASSFIRLDIIKGAESLLKNQLFFLHPDQNIASLTSFVCRQGFETDPRFQAVLKGLKTIYKTHS</sequence>
<organism evidence="6 7">
    <name type="scientific">Enterocloster asparagiformis</name>
    <dbReference type="NCBI Taxonomy" id="333367"/>
    <lineage>
        <taxon>Bacteria</taxon>
        <taxon>Bacillati</taxon>
        <taxon>Bacillota</taxon>
        <taxon>Clostridia</taxon>
        <taxon>Lachnospirales</taxon>
        <taxon>Lachnospiraceae</taxon>
        <taxon>Enterocloster</taxon>
    </lineage>
</organism>
<dbReference type="InterPro" id="IPR036390">
    <property type="entry name" value="WH_DNA-bd_sf"/>
</dbReference>
<feature type="domain" description="HTH lysR-type" evidence="5">
    <location>
        <begin position="1"/>
        <end position="59"/>
    </location>
</feature>
<dbReference type="CDD" id="cd05466">
    <property type="entry name" value="PBP2_LTTR_substrate"/>
    <property type="match status" value="1"/>
</dbReference>
<keyword evidence="4" id="KW-0804">Transcription</keyword>
<dbReference type="AlphaFoldDB" id="A0A413FHK9"/>
<dbReference type="PANTHER" id="PTHR30419:SF30">
    <property type="entry name" value="LYSR FAMILY TRANSCRIPTIONAL REGULATOR"/>
    <property type="match status" value="1"/>
</dbReference>
<dbReference type="InterPro" id="IPR005119">
    <property type="entry name" value="LysR_subst-bd"/>
</dbReference>
<dbReference type="GO" id="GO:0005829">
    <property type="term" value="C:cytosol"/>
    <property type="evidence" value="ECO:0007669"/>
    <property type="project" value="TreeGrafter"/>
</dbReference>
<dbReference type="InterPro" id="IPR000847">
    <property type="entry name" value="LysR_HTH_N"/>
</dbReference>
<evidence type="ECO:0000256" key="1">
    <source>
        <dbReference type="ARBA" id="ARBA00009437"/>
    </source>
</evidence>
<protein>
    <submittedName>
        <fullName evidence="6">LysR family transcriptional regulator</fullName>
    </submittedName>
</protein>
<gene>
    <name evidence="6" type="ORF">DWV29_08580</name>
</gene>
<proteinExistence type="inferred from homology"/>
<dbReference type="EMBL" id="QSBM01000005">
    <property type="protein sequence ID" value="RGX30476.1"/>
    <property type="molecule type" value="Genomic_DNA"/>
</dbReference>
<reference evidence="6 7" key="1">
    <citation type="submission" date="2018-08" db="EMBL/GenBank/DDBJ databases">
        <title>A genome reference for cultivated species of the human gut microbiota.</title>
        <authorList>
            <person name="Zou Y."/>
            <person name="Xue W."/>
            <person name="Luo G."/>
        </authorList>
    </citation>
    <scope>NUCLEOTIDE SEQUENCE [LARGE SCALE GENOMIC DNA]</scope>
    <source>
        <strain evidence="6 7">AF04-15</strain>
    </source>
</reference>
<evidence type="ECO:0000259" key="5">
    <source>
        <dbReference type="PROSITE" id="PS50931"/>
    </source>
</evidence>
<dbReference type="SUPFAM" id="SSF53850">
    <property type="entry name" value="Periplasmic binding protein-like II"/>
    <property type="match status" value="1"/>
</dbReference>
<dbReference type="GO" id="GO:0003700">
    <property type="term" value="F:DNA-binding transcription factor activity"/>
    <property type="evidence" value="ECO:0007669"/>
    <property type="project" value="InterPro"/>
</dbReference>
<dbReference type="Proteomes" id="UP000283880">
    <property type="component" value="Unassembled WGS sequence"/>
</dbReference>
<evidence type="ECO:0000256" key="3">
    <source>
        <dbReference type="ARBA" id="ARBA00023125"/>
    </source>
</evidence>
<dbReference type="Gene3D" id="1.10.10.10">
    <property type="entry name" value="Winged helix-like DNA-binding domain superfamily/Winged helix DNA-binding domain"/>
    <property type="match status" value="1"/>
</dbReference>
<dbReference type="PROSITE" id="PS50931">
    <property type="entry name" value="HTH_LYSR"/>
    <property type="match status" value="1"/>
</dbReference>
<comment type="caution">
    <text evidence="6">The sequence shown here is derived from an EMBL/GenBank/DDBJ whole genome shotgun (WGS) entry which is preliminary data.</text>
</comment>
<dbReference type="OrthoDB" id="9785745at2"/>
<keyword evidence="2" id="KW-0805">Transcription regulation</keyword>
<dbReference type="GO" id="GO:0003677">
    <property type="term" value="F:DNA binding"/>
    <property type="evidence" value="ECO:0007669"/>
    <property type="project" value="UniProtKB-KW"/>
</dbReference>
<dbReference type="Pfam" id="PF03466">
    <property type="entry name" value="LysR_substrate"/>
    <property type="match status" value="1"/>
</dbReference>
<dbReference type="FunFam" id="1.10.10.10:FF:000001">
    <property type="entry name" value="LysR family transcriptional regulator"/>
    <property type="match status" value="1"/>
</dbReference>
<dbReference type="InterPro" id="IPR036388">
    <property type="entry name" value="WH-like_DNA-bd_sf"/>
</dbReference>